<name>A0A2K8KLQ6_9RHOB</name>
<dbReference type="Gene3D" id="1.10.10.1320">
    <property type="entry name" value="Anti-sigma factor, zinc-finger domain"/>
    <property type="match status" value="1"/>
</dbReference>
<accession>A0A2K8KLQ6</accession>
<feature type="transmembrane region" description="Helical" evidence="1">
    <location>
        <begin position="91"/>
        <end position="113"/>
    </location>
</feature>
<evidence type="ECO:0008006" key="4">
    <source>
        <dbReference type="Google" id="ProtNLM"/>
    </source>
</evidence>
<dbReference type="RefSeq" id="WP_071482400.1">
    <property type="nucleotide sequence ID" value="NZ_CP024899.1"/>
</dbReference>
<dbReference type="KEGG" id="rbg:BG454_17995"/>
<keyword evidence="3" id="KW-1185">Reference proteome</keyword>
<keyword evidence="1" id="KW-0812">Transmembrane</keyword>
<gene>
    <name evidence="2" type="ORF">BG454_17995</name>
</gene>
<dbReference type="Proteomes" id="UP000228948">
    <property type="component" value="Chromosome"/>
</dbReference>
<dbReference type="AlphaFoldDB" id="A0A2K8KLQ6"/>
<reference evidence="2 3" key="1">
    <citation type="submission" date="2017-11" db="EMBL/GenBank/DDBJ databases">
        <title>Revised Sequence and Annotation of the Rhodobaca barguzinensis strain alga05 Genome.</title>
        <authorList>
            <person name="Kopejtka K."/>
            <person name="Tomasch J.M."/>
            <person name="Bunk B."/>
            <person name="Koblizek M."/>
        </authorList>
    </citation>
    <scope>NUCLEOTIDE SEQUENCE [LARGE SCALE GENOMIC DNA]</scope>
    <source>
        <strain evidence="3">alga05</strain>
    </source>
</reference>
<proteinExistence type="predicted"/>
<dbReference type="OrthoDB" id="7187254at2"/>
<dbReference type="InterPro" id="IPR041916">
    <property type="entry name" value="Anti_sigma_zinc_sf"/>
</dbReference>
<dbReference type="EMBL" id="CP024899">
    <property type="protein sequence ID" value="ATX67470.1"/>
    <property type="molecule type" value="Genomic_DNA"/>
</dbReference>
<evidence type="ECO:0000256" key="1">
    <source>
        <dbReference type="SAM" id="Phobius"/>
    </source>
</evidence>
<evidence type="ECO:0000313" key="3">
    <source>
        <dbReference type="Proteomes" id="UP000228948"/>
    </source>
</evidence>
<organism evidence="2 3">
    <name type="scientific">Roseinatronobacter bogoriensis subsp. barguzinensis</name>
    <dbReference type="NCBI Taxonomy" id="441209"/>
    <lineage>
        <taxon>Bacteria</taxon>
        <taxon>Pseudomonadati</taxon>
        <taxon>Pseudomonadota</taxon>
        <taxon>Alphaproteobacteria</taxon>
        <taxon>Rhodobacterales</taxon>
        <taxon>Paracoccaceae</taxon>
        <taxon>Roseinatronobacter</taxon>
    </lineage>
</organism>
<dbReference type="STRING" id="441209.GCA_001870665_03422"/>
<evidence type="ECO:0000313" key="2">
    <source>
        <dbReference type="EMBL" id="ATX67470.1"/>
    </source>
</evidence>
<keyword evidence="1" id="KW-0472">Membrane</keyword>
<sequence length="267" mass="29302">MTQDTNTEQDLGLDDDLMAYVDGTLPPEKMAEVEARLARDPDARAATASWRHHDNLIRQMAQTADDLPANMRIAALERELTAKLKARKRRAFLMGPALGRIAASVLIFTAGWGGNALYNSAASIGGSAYPQFVSATVTGHYALQYASMQEAEFQPEEMETALDWISERMQRKIDSPKLGRLGYEVESARLVSAEGGPLAIFHFRDQQGERVTVSIAPHAPDKADYPLRVVRMDTDSIAYWTDAGLDYSIIGDVDVGQITTLAAAVRE</sequence>
<protein>
    <recommendedName>
        <fullName evidence="4">Anti-sigma factor</fullName>
    </recommendedName>
</protein>
<keyword evidence="1" id="KW-1133">Transmembrane helix</keyword>